<sequence>MEDISELTDSQVTRLPGELARVERAFLREAERDFTPGPVRVQCTVVGGWVTLMDSPVDGTDIEIEDRDGKELTAMVSDGPRLKVGRNDWPLPSGVIVNVSYTAPPVPEAVKAAIGSIVARRLSVQPGSPETKFTDLTAGSDFRAKGAAWVTSTSVLTDDEKAEARSYRPVAGTVIISRWDDRRNRWLDGWRWDWANWWSARF</sequence>
<gene>
    <name evidence="1" type="ORF">BST28_18895</name>
</gene>
<accession>A0A1X0DXX9</accession>
<name>A0A1X0DXX9_9MYCO</name>
<comment type="caution">
    <text evidence="1">The sequence shown here is derived from an EMBL/GenBank/DDBJ whole genome shotgun (WGS) entry which is preliminary data.</text>
</comment>
<reference evidence="1 2" key="1">
    <citation type="submission" date="2017-02" db="EMBL/GenBank/DDBJ databases">
        <title>The new phylogeny of genus Mycobacterium.</title>
        <authorList>
            <person name="Tortoli E."/>
            <person name="Trovato A."/>
            <person name="Cirillo D.M."/>
        </authorList>
    </citation>
    <scope>NUCLEOTIDE SEQUENCE [LARGE SCALE GENOMIC DNA]</scope>
    <source>
        <strain evidence="1 2">DSM 45093</strain>
    </source>
</reference>
<dbReference type="AlphaFoldDB" id="A0A1X0DXX9"/>
<protein>
    <submittedName>
        <fullName evidence="1">Uncharacterized protein</fullName>
    </submittedName>
</protein>
<dbReference type="EMBL" id="MVHU01000035">
    <property type="protein sequence ID" value="ORA77187.1"/>
    <property type="molecule type" value="Genomic_DNA"/>
</dbReference>
<evidence type="ECO:0000313" key="2">
    <source>
        <dbReference type="Proteomes" id="UP000192713"/>
    </source>
</evidence>
<evidence type="ECO:0000313" key="1">
    <source>
        <dbReference type="EMBL" id="ORA77187.1"/>
    </source>
</evidence>
<organism evidence="1 2">
    <name type="scientific">Mycolicibacter kumamotonensis</name>
    <dbReference type="NCBI Taxonomy" id="354243"/>
    <lineage>
        <taxon>Bacteria</taxon>
        <taxon>Bacillati</taxon>
        <taxon>Actinomycetota</taxon>
        <taxon>Actinomycetes</taxon>
        <taxon>Mycobacteriales</taxon>
        <taxon>Mycobacteriaceae</taxon>
        <taxon>Mycolicibacter</taxon>
    </lineage>
</organism>
<dbReference type="Proteomes" id="UP000192713">
    <property type="component" value="Unassembled WGS sequence"/>
</dbReference>
<proteinExistence type="predicted"/>